<evidence type="ECO:0000313" key="3">
    <source>
        <dbReference type="Proteomes" id="UP000271937"/>
    </source>
</evidence>
<keyword evidence="3" id="KW-1185">Reference proteome</keyword>
<organism evidence="2 3">
    <name type="scientific">Flavobacterium macacae</name>
    <dbReference type="NCBI Taxonomy" id="2488993"/>
    <lineage>
        <taxon>Bacteria</taxon>
        <taxon>Pseudomonadati</taxon>
        <taxon>Bacteroidota</taxon>
        <taxon>Flavobacteriia</taxon>
        <taxon>Flavobacteriales</taxon>
        <taxon>Flavobacteriaceae</taxon>
        <taxon>Flavobacterium</taxon>
    </lineage>
</organism>
<gene>
    <name evidence="2" type="ORF">EG849_11700</name>
</gene>
<dbReference type="AlphaFoldDB" id="A0A3P3W4V6"/>
<dbReference type="EMBL" id="RQVR01000013">
    <property type="protein sequence ID" value="RRJ89980.1"/>
    <property type="molecule type" value="Genomic_DNA"/>
</dbReference>
<protein>
    <recommendedName>
        <fullName evidence="1">IPT/TIG domain-containing protein</fullName>
    </recommendedName>
</protein>
<feature type="domain" description="IPT/TIG" evidence="1">
    <location>
        <begin position="204"/>
        <end position="273"/>
    </location>
</feature>
<dbReference type="SUPFAM" id="SSF81296">
    <property type="entry name" value="E set domains"/>
    <property type="match status" value="1"/>
</dbReference>
<dbReference type="InterPro" id="IPR036179">
    <property type="entry name" value="Ig-like_dom_sf"/>
</dbReference>
<dbReference type="InterPro" id="IPR014756">
    <property type="entry name" value="Ig_E-set"/>
</dbReference>
<dbReference type="InterPro" id="IPR036415">
    <property type="entry name" value="Lamin_tail_dom_sf"/>
</dbReference>
<proteinExistence type="predicted"/>
<evidence type="ECO:0000313" key="2">
    <source>
        <dbReference type="EMBL" id="RRJ89980.1"/>
    </source>
</evidence>
<dbReference type="SUPFAM" id="SSF74853">
    <property type="entry name" value="Lamin A/C globular tail domain"/>
    <property type="match status" value="1"/>
</dbReference>
<accession>A0A3P3W4V6</accession>
<reference evidence="2 3" key="1">
    <citation type="submission" date="2018-11" db="EMBL/GenBank/DDBJ databases">
        <title>Flavobacterium sp. nov., YIM 102600 draft genome.</title>
        <authorList>
            <person name="Li G."/>
            <person name="Jiang Y."/>
        </authorList>
    </citation>
    <scope>NUCLEOTIDE SEQUENCE [LARGE SCALE GENOMIC DNA]</scope>
    <source>
        <strain evidence="2 3">YIM 102600</strain>
    </source>
</reference>
<dbReference type="Gene3D" id="2.60.40.10">
    <property type="entry name" value="Immunoglobulins"/>
    <property type="match status" value="2"/>
</dbReference>
<comment type="caution">
    <text evidence="2">The sequence shown here is derived from an EMBL/GenBank/DDBJ whole genome shotgun (WGS) entry which is preliminary data.</text>
</comment>
<dbReference type="InterPro" id="IPR002909">
    <property type="entry name" value="IPT_dom"/>
</dbReference>
<dbReference type="SUPFAM" id="SSF48726">
    <property type="entry name" value="Immunoglobulin"/>
    <property type="match status" value="1"/>
</dbReference>
<dbReference type="InterPro" id="IPR013783">
    <property type="entry name" value="Ig-like_fold"/>
</dbReference>
<name>A0A3P3W4V6_9FLAO</name>
<dbReference type="Proteomes" id="UP000271937">
    <property type="component" value="Unassembled WGS sequence"/>
</dbReference>
<dbReference type="Pfam" id="PF01833">
    <property type="entry name" value="TIG"/>
    <property type="match status" value="1"/>
</dbReference>
<evidence type="ECO:0000259" key="1">
    <source>
        <dbReference type="Pfam" id="PF01833"/>
    </source>
</evidence>
<sequence>MSLIKMIHDLIIILNLRKMIKIFGINFQFKIAILAMLFMLSASASGQIYYHSFPSTVVTYPYIAPPTTIDTNLLNSSWYNSFGEWEINNGLLMQGNSTATLTFDVAPGYLLSVSSFNFYGKKTSGGPQNWSMSINGIVVGSGLISPLLTGAEIGQTNASNLISGLTGEVTVVLTVSNTIYTGGYNFTFDEFKLFGEVIPICNPPIIASIFPNNGPENTLVKIEGSGFLVGSGTSSVHFNGVATTNFNVISDSLIEVYVPSGNTNGYITVITNDCESITGEIFTKIISEGADLTDLYMSEIYDSSINGAFIELYNGSFNSINLSGYKIKRYANIGDIVFNYEVNLTGTIEPGGIFIVGFDDVPCPVFYHQYHDFGINENDALELVYNNIILDLVYTPSYQGYSMIRNPDAIAPKTFFDESDWDILSTSTCENLGSHETIFDLPVLYQPNSQVACVNSSTTISFSYSDGTEYTYQWKKLDASGVWLPLANGAMYSGVDTNTLTINQVSVDLDASQFYCELVAAQATIVTNAAQIRISDGMLPITDFSYFPIICQNSTTIVPTTVTGFTIGGVFSSDSGLVINPNSGAINPSLSSLGLHVIEYSYGQGAEDCNGAGTSSFEIFIENSNEYITDFSYQTPICITEGNS</sequence>